<dbReference type="Proteomes" id="UP001152531">
    <property type="component" value="Unassembled WGS sequence"/>
</dbReference>
<accession>A0ACA9Y2X1</accession>
<gene>
    <name evidence="1" type="ORF">CLIB1444_02S04786</name>
</gene>
<organism evidence="1 2">
    <name type="scientific">[Candida] jaroonii</name>
    <dbReference type="NCBI Taxonomy" id="467808"/>
    <lineage>
        <taxon>Eukaryota</taxon>
        <taxon>Fungi</taxon>
        <taxon>Dikarya</taxon>
        <taxon>Ascomycota</taxon>
        <taxon>Saccharomycotina</taxon>
        <taxon>Pichiomycetes</taxon>
        <taxon>Debaryomycetaceae</taxon>
        <taxon>Yamadazyma</taxon>
    </lineage>
</organism>
<sequence>MFGNIKESLKNKCVLITGASSGIGKETAYSFAEVTDGETKLILTARRESKLLEVKEDLESKYPKIGIFVLSIDINDYKTIVEKLKTIPEEFDTDILINNAGLALGREHTSEMEIEDAYSMLNTNVMGLVTLTHYFIPKLKAKNSGTIMNIGSIAGRKAYPGGSVYCSSKAAVKYFTKAIRLELIDTKIRVMEIAPGEVKTDFSLVRYKGDDTKAENVYKNKEPLQAIDIAELIIFSVSRKERTVLAETLILPTYQG</sequence>
<keyword evidence="2" id="KW-1185">Reference proteome</keyword>
<protein>
    <submittedName>
        <fullName evidence="1">NADP-dependent 3-hydroxy acid dehydrogenase</fullName>
    </submittedName>
</protein>
<name>A0ACA9Y2X1_9ASCO</name>
<dbReference type="EMBL" id="CALSDN010000002">
    <property type="protein sequence ID" value="CAH6719274.1"/>
    <property type="molecule type" value="Genomic_DNA"/>
</dbReference>
<proteinExistence type="predicted"/>
<evidence type="ECO:0000313" key="1">
    <source>
        <dbReference type="EMBL" id="CAH6719274.1"/>
    </source>
</evidence>
<comment type="caution">
    <text evidence="1">The sequence shown here is derived from an EMBL/GenBank/DDBJ whole genome shotgun (WGS) entry which is preliminary data.</text>
</comment>
<evidence type="ECO:0000313" key="2">
    <source>
        <dbReference type="Proteomes" id="UP001152531"/>
    </source>
</evidence>
<reference evidence="1" key="1">
    <citation type="submission" date="2022-06" db="EMBL/GenBank/DDBJ databases">
        <authorList>
            <person name="Legras J.-L."/>
            <person name="Devillers H."/>
            <person name="Grondin C."/>
        </authorList>
    </citation>
    <scope>NUCLEOTIDE SEQUENCE</scope>
    <source>
        <strain evidence="1">CLIB 1444</strain>
    </source>
</reference>